<keyword evidence="7 11" id="KW-1133">Transmembrane helix</keyword>
<dbReference type="GO" id="GO:0005737">
    <property type="term" value="C:cytoplasm"/>
    <property type="evidence" value="ECO:0007669"/>
    <property type="project" value="TreeGrafter"/>
</dbReference>
<keyword evidence="8 11" id="KW-0472">Membrane</keyword>
<evidence type="ECO:0000256" key="12">
    <source>
        <dbReference type="SAM" id="MobiDB-lite"/>
    </source>
</evidence>
<dbReference type="Pfam" id="PF03141">
    <property type="entry name" value="Methyltransf_29"/>
    <property type="match status" value="2"/>
</dbReference>
<dbReference type="GO" id="GO:0012505">
    <property type="term" value="C:endomembrane system"/>
    <property type="evidence" value="ECO:0007669"/>
    <property type="project" value="UniProtKB-SubCell"/>
</dbReference>
<dbReference type="EMBL" id="JAXIOK010000001">
    <property type="protein sequence ID" value="KAK4780856.1"/>
    <property type="molecule type" value="Genomic_DNA"/>
</dbReference>
<evidence type="ECO:0000256" key="9">
    <source>
        <dbReference type="ARBA" id="ARBA00023180"/>
    </source>
</evidence>
<evidence type="ECO:0000256" key="8">
    <source>
        <dbReference type="ARBA" id="ARBA00023136"/>
    </source>
</evidence>
<dbReference type="Proteomes" id="UP001345219">
    <property type="component" value="Chromosome 13"/>
</dbReference>
<proteinExistence type="inferred from homology"/>
<keyword evidence="4 11" id="KW-0808">Transferase</keyword>
<evidence type="ECO:0000256" key="11">
    <source>
        <dbReference type="RuleBase" id="RU366043"/>
    </source>
</evidence>
<dbReference type="AlphaFoldDB" id="A0AAN7QXZ6"/>
<dbReference type="EC" id="2.1.1.-" evidence="11"/>
<reference evidence="13 14" key="1">
    <citation type="journal article" date="2023" name="Hortic Res">
        <title>Pangenome of water caltrop reveals structural variations and asymmetric subgenome divergence after allopolyploidization.</title>
        <authorList>
            <person name="Zhang X."/>
            <person name="Chen Y."/>
            <person name="Wang L."/>
            <person name="Yuan Y."/>
            <person name="Fang M."/>
            <person name="Shi L."/>
            <person name="Lu R."/>
            <person name="Comes H.P."/>
            <person name="Ma Y."/>
            <person name="Chen Y."/>
            <person name="Huang G."/>
            <person name="Zhou Y."/>
            <person name="Zheng Z."/>
            <person name="Qiu Y."/>
        </authorList>
    </citation>
    <scope>NUCLEOTIDE SEQUENCE [LARGE SCALE GENOMIC DNA]</scope>
    <source>
        <tissue evidence="13">Roots</tissue>
    </source>
</reference>
<dbReference type="SUPFAM" id="SSF53335">
    <property type="entry name" value="S-adenosyl-L-methionine-dependent methyltransferases"/>
    <property type="match status" value="2"/>
</dbReference>
<evidence type="ECO:0000313" key="14">
    <source>
        <dbReference type="Proteomes" id="UP001345219"/>
    </source>
</evidence>
<evidence type="ECO:0000313" key="13">
    <source>
        <dbReference type="EMBL" id="KAK4780856.1"/>
    </source>
</evidence>
<dbReference type="GO" id="GO:0008168">
    <property type="term" value="F:methyltransferase activity"/>
    <property type="evidence" value="ECO:0007669"/>
    <property type="project" value="UniProtKB-UniRule"/>
</dbReference>
<dbReference type="Gene3D" id="3.40.50.150">
    <property type="entry name" value="Vaccinia Virus protein VP39"/>
    <property type="match status" value="1"/>
</dbReference>
<organism evidence="13 14">
    <name type="scientific">Trapa incisa</name>
    <dbReference type="NCBI Taxonomy" id="236973"/>
    <lineage>
        <taxon>Eukaryota</taxon>
        <taxon>Viridiplantae</taxon>
        <taxon>Streptophyta</taxon>
        <taxon>Embryophyta</taxon>
        <taxon>Tracheophyta</taxon>
        <taxon>Spermatophyta</taxon>
        <taxon>Magnoliopsida</taxon>
        <taxon>eudicotyledons</taxon>
        <taxon>Gunneridae</taxon>
        <taxon>Pentapetalae</taxon>
        <taxon>rosids</taxon>
        <taxon>malvids</taxon>
        <taxon>Myrtales</taxon>
        <taxon>Lythraceae</taxon>
        <taxon>Trapa</taxon>
    </lineage>
</organism>
<dbReference type="PANTHER" id="PTHR10108:SF1083">
    <property type="entry name" value="METHYLTRANSFERASE PMT4-RELATED"/>
    <property type="match status" value="1"/>
</dbReference>
<dbReference type="CDD" id="cd02440">
    <property type="entry name" value="AdoMet_MTases"/>
    <property type="match status" value="1"/>
</dbReference>
<name>A0AAN7QXZ6_9MYRT</name>
<evidence type="ECO:0000256" key="3">
    <source>
        <dbReference type="ARBA" id="ARBA00022603"/>
    </source>
</evidence>
<dbReference type="FunFam" id="3.40.50.150:FF:000119">
    <property type="entry name" value="probable pectin methyltransferase QUA2"/>
    <property type="match status" value="1"/>
</dbReference>
<keyword evidence="9 11" id="KW-0325">Glycoprotein</keyword>
<comment type="subcellular location">
    <subcellularLocation>
        <location evidence="10">Endomembrane system</location>
        <topology evidence="10">Single-pass membrane protein</topology>
    </subcellularLocation>
    <subcellularLocation>
        <location evidence="1 11">Membrane</location>
        <topology evidence="1 11">Single-pass type II membrane protein</topology>
    </subcellularLocation>
</comment>
<evidence type="ECO:0000256" key="5">
    <source>
        <dbReference type="ARBA" id="ARBA00022692"/>
    </source>
</evidence>
<evidence type="ECO:0000256" key="6">
    <source>
        <dbReference type="ARBA" id="ARBA00022968"/>
    </source>
</evidence>
<dbReference type="InterPro" id="IPR029063">
    <property type="entry name" value="SAM-dependent_MTases_sf"/>
</dbReference>
<comment type="caution">
    <text evidence="13">The sequence shown here is derived from an EMBL/GenBank/DDBJ whole genome shotgun (WGS) entry which is preliminary data.</text>
</comment>
<evidence type="ECO:0000256" key="7">
    <source>
        <dbReference type="ARBA" id="ARBA00022989"/>
    </source>
</evidence>
<dbReference type="InterPro" id="IPR004159">
    <property type="entry name" value="Put_SAM_MeTrfase"/>
</dbReference>
<evidence type="ECO:0000256" key="1">
    <source>
        <dbReference type="ARBA" id="ARBA00004606"/>
    </source>
</evidence>
<accession>A0AAN7QXZ6</accession>
<feature type="compositionally biased region" description="Low complexity" evidence="12">
    <location>
        <begin position="8"/>
        <end position="20"/>
    </location>
</feature>
<sequence length="646" mass="72705">MNKRMNESRGLSSPARLSSSPRHKSEVYTHFPVGILFVPVDYAIPVIVVRNSASSDFSFRKRVSSDWDMRSPWFNKLALLFGPRPPLSWLLLCLISVLALITVLGSPSLKTFDSVTSTPGSDIYTKYRRLKEQAAVDYLDLRSLSLGPSKQKELSLCGKERENFVPCYNVSASLVAGYKDGEEFDRHCELSRAGERCLVRPPKDYKIPLRWPAGRDVIWSGNVKITKDQFLSSGSMTKRMMLLEENQIAFHSDDGSIFDGVKDYSRQIAEMLGLGSDTEFPQAGVHTVLDIGCGFGSFGSHLLSLKIMALCIAEYEATGSQVQLALERGLPAMIGNFISKQLPYPSLSFDMVHCAQCGVIWDEKEGMLLLEVDRVLKPGGYFVLTSPSIKSEGSSGNKKKRTIFTPLEKITREICWSLLAQQDETFVWQKTSDVNCYSSREQASIPVCKGNGIRPEDFFEDMHLSKSALKNYWSLLTPLIFSDHPKRPGDEDPLPPFNMIRNVMDMNAHYGGLNSAFLEERKSVWVMNVIPIGTSNMLPLILDQGFAGVLHDWCEPFPTYPRTYDMLYANGLLSHLSYHSCSMMDLLLEMDRILRPEGWIVLSDKVGSIDIARALASQIRWEARVIDLQNGNDQRLLVCQKPFIRK</sequence>
<keyword evidence="6 11" id="KW-0735">Signal-anchor</keyword>
<evidence type="ECO:0000256" key="4">
    <source>
        <dbReference type="ARBA" id="ARBA00022679"/>
    </source>
</evidence>
<protein>
    <recommendedName>
        <fullName evidence="11">Methyltransferase</fullName>
        <ecNumber evidence="11">2.1.1.-</ecNumber>
    </recommendedName>
</protein>
<keyword evidence="3 11" id="KW-0489">Methyltransferase</keyword>
<keyword evidence="5 11" id="KW-0812">Transmembrane</keyword>
<dbReference type="GO" id="GO:0016020">
    <property type="term" value="C:membrane"/>
    <property type="evidence" value="ECO:0007669"/>
    <property type="project" value="UniProtKB-SubCell"/>
</dbReference>
<comment type="similarity">
    <text evidence="2 11">Belongs to the methyltransferase superfamily.</text>
</comment>
<evidence type="ECO:0000256" key="2">
    <source>
        <dbReference type="ARBA" id="ARBA00008361"/>
    </source>
</evidence>
<dbReference type="GO" id="GO:0032259">
    <property type="term" value="P:methylation"/>
    <property type="evidence" value="ECO:0007669"/>
    <property type="project" value="UniProtKB-KW"/>
</dbReference>
<feature type="transmembrane region" description="Helical" evidence="11">
    <location>
        <begin position="89"/>
        <end position="109"/>
    </location>
</feature>
<keyword evidence="14" id="KW-1185">Reference proteome</keyword>
<evidence type="ECO:0000256" key="10">
    <source>
        <dbReference type="ARBA" id="ARBA00037847"/>
    </source>
</evidence>
<dbReference type="PANTHER" id="PTHR10108">
    <property type="entry name" value="SAM-DEPENDENT METHYLTRANSFERASE"/>
    <property type="match status" value="1"/>
</dbReference>
<feature type="region of interest" description="Disordered" evidence="12">
    <location>
        <begin position="1"/>
        <end position="20"/>
    </location>
</feature>
<gene>
    <name evidence="13" type="ORF">SAY87_016962</name>
</gene>